<dbReference type="Proteomes" id="UP001249851">
    <property type="component" value="Unassembled WGS sequence"/>
</dbReference>
<proteinExistence type="predicted"/>
<sequence>DSTCCGCVEKVAVVRCHECPSTKHLCSDCDEMVHRSWPFHDRDVMVNGHYLPIPPTTSKGSDGERVFVGRYDIHHKRYQCQKCHKILSTADADIVAQSDSSDNWISCLILRVKNDVCRSNTFYNASFVFNIATINALTFGTAFKEWKFFQYELDKLRFIDWTTCPVCDIPQHSVHVDGNMKLYRFESACGRR</sequence>
<name>A0AAD9QYG6_ACRCE</name>
<evidence type="ECO:0000313" key="1">
    <source>
        <dbReference type="EMBL" id="KAK2569667.1"/>
    </source>
</evidence>
<evidence type="ECO:0000313" key="2">
    <source>
        <dbReference type="Proteomes" id="UP001249851"/>
    </source>
</evidence>
<protein>
    <submittedName>
        <fullName evidence="1">Uncharacterized protein</fullName>
    </submittedName>
</protein>
<dbReference type="CDD" id="cd19757">
    <property type="entry name" value="Bbox1"/>
    <property type="match status" value="1"/>
</dbReference>
<reference evidence="1" key="1">
    <citation type="journal article" date="2023" name="G3 (Bethesda)">
        <title>Whole genome assembly and annotation of the endangered Caribbean coral Acropora cervicornis.</title>
        <authorList>
            <person name="Selwyn J.D."/>
            <person name="Vollmer S.V."/>
        </authorList>
    </citation>
    <scope>NUCLEOTIDE SEQUENCE</scope>
    <source>
        <strain evidence="1">K2</strain>
    </source>
</reference>
<comment type="caution">
    <text evidence="1">The sequence shown here is derived from an EMBL/GenBank/DDBJ whole genome shotgun (WGS) entry which is preliminary data.</text>
</comment>
<reference evidence="1" key="2">
    <citation type="journal article" date="2023" name="Science">
        <title>Genomic signatures of disease resistance in endangered staghorn corals.</title>
        <authorList>
            <person name="Vollmer S.V."/>
            <person name="Selwyn J.D."/>
            <person name="Despard B.A."/>
            <person name="Roesel C.L."/>
        </authorList>
    </citation>
    <scope>NUCLEOTIDE SEQUENCE</scope>
    <source>
        <strain evidence="1">K2</strain>
    </source>
</reference>
<feature type="non-terminal residue" evidence="1">
    <location>
        <position position="1"/>
    </location>
</feature>
<dbReference type="EMBL" id="JARQWQ010000009">
    <property type="protein sequence ID" value="KAK2569667.1"/>
    <property type="molecule type" value="Genomic_DNA"/>
</dbReference>
<dbReference type="AlphaFoldDB" id="A0AAD9QYG6"/>
<organism evidence="1 2">
    <name type="scientific">Acropora cervicornis</name>
    <name type="common">Staghorn coral</name>
    <dbReference type="NCBI Taxonomy" id="6130"/>
    <lineage>
        <taxon>Eukaryota</taxon>
        <taxon>Metazoa</taxon>
        <taxon>Cnidaria</taxon>
        <taxon>Anthozoa</taxon>
        <taxon>Hexacorallia</taxon>
        <taxon>Scleractinia</taxon>
        <taxon>Astrocoeniina</taxon>
        <taxon>Acroporidae</taxon>
        <taxon>Acropora</taxon>
    </lineage>
</organism>
<accession>A0AAD9QYG6</accession>
<gene>
    <name evidence="1" type="ORF">P5673_005499</name>
</gene>
<keyword evidence="2" id="KW-1185">Reference proteome</keyword>